<evidence type="ECO:0000313" key="3">
    <source>
        <dbReference type="Proteomes" id="UP001219349"/>
    </source>
</evidence>
<reference evidence="2 3" key="1">
    <citation type="submission" date="2021-01" db="EMBL/GenBank/DDBJ databases">
        <title>Biogeographic distribution of Paracoccus.</title>
        <authorList>
            <person name="Hollensteiner J."/>
            <person name="Leineberger J."/>
            <person name="Brinkhoff T."/>
            <person name="Daniel R."/>
        </authorList>
    </citation>
    <scope>NUCLEOTIDE SEQUENCE [LARGE SCALE GENOMIC DNA]</scope>
    <source>
        <strain evidence="2 3">KCTC 22803</strain>
    </source>
</reference>
<dbReference type="RefSeq" id="WP_271886784.1">
    <property type="nucleotide sequence ID" value="NZ_CP067136.1"/>
</dbReference>
<evidence type="ECO:0000256" key="1">
    <source>
        <dbReference type="SAM" id="MobiDB-lite"/>
    </source>
</evidence>
<feature type="region of interest" description="Disordered" evidence="1">
    <location>
        <begin position="29"/>
        <end position="61"/>
    </location>
</feature>
<proteinExistence type="predicted"/>
<dbReference type="EMBL" id="CP067136">
    <property type="protein sequence ID" value="WCR08833.1"/>
    <property type="molecule type" value="Genomic_DNA"/>
</dbReference>
<dbReference type="Proteomes" id="UP001219349">
    <property type="component" value="Chromosome"/>
</dbReference>
<protein>
    <recommendedName>
        <fullName evidence="4">Transcriptional regulator</fullName>
    </recommendedName>
</protein>
<evidence type="ECO:0000313" key="2">
    <source>
        <dbReference type="EMBL" id="WCR08833.1"/>
    </source>
</evidence>
<accession>A0ABY7SPB7</accession>
<gene>
    <name evidence="2" type="ORF">JHX87_08605</name>
</gene>
<name>A0ABY7SPB7_9RHOB</name>
<evidence type="ECO:0008006" key="4">
    <source>
        <dbReference type="Google" id="ProtNLM"/>
    </source>
</evidence>
<keyword evidence="3" id="KW-1185">Reference proteome</keyword>
<sequence length="61" mass="6293">MGEKPGDDGGNAAQEEQCQLIGRLWDEGLASGPAASGTTMADIKAEARRNHDQDGAAPGLR</sequence>
<organism evidence="2 3">
    <name type="scientific">Paracoccus fistulariae</name>
    <dbReference type="NCBI Taxonomy" id="658446"/>
    <lineage>
        <taxon>Bacteria</taxon>
        <taxon>Pseudomonadati</taxon>
        <taxon>Pseudomonadota</taxon>
        <taxon>Alphaproteobacteria</taxon>
        <taxon>Rhodobacterales</taxon>
        <taxon>Paracoccaceae</taxon>
        <taxon>Paracoccus</taxon>
    </lineage>
</organism>
<feature type="compositionally biased region" description="Basic and acidic residues" evidence="1">
    <location>
        <begin position="43"/>
        <end position="54"/>
    </location>
</feature>